<dbReference type="SMART" id="SM00327">
    <property type="entry name" value="VWA"/>
    <property type="match status" value="1"/>
</dbReference>
<dbReference type="Gene3D" id="1.20.5.930">
    <property type="entry name" value="Bicelle-embedded integrin alpha(iib) transmembrane segment"/>
    <property type="match status" value="1"/>
</dbReference>
<dbReference type="PRINTS" id="PR01185">
    <property type="entry name" value="INTEGRINA"/>
</dbReference>
<keyword evidence="12" id="KW-1015">Disulfide bond</keyword>
<dbReference type="Pfam" id="PF08441">
    <property type="entry name" value="Integrin_A_Ig_1"/>
    <property type="match status" value="1"/>
</dbReference>
<sequence length="1251" mass="137120">FNVDQKNSKSFSGGSLEDLFGYTVQQFENSEGKWVLIGSPLLGQPAKRTGDVYKCPVDKEHNTCVKLELPKNTTVPNLHEVKENMAMGTTLVTNPSGGFLACGPQYGYMCGQQQYISGVCANVSSSFQVLNSIASVQECAKELDIVILLDGSNSIYPWPSITDFLERFIKTIDIGPKLSQVGIVSYGETVTHNVNLSQFDNTAALMDFVRQLPQQTGFKTMTFMGINTTRLEAFLPERGARQGVKKVMVIVTDGESHDFHALDEVIAACDRDGIERFGIAVLGDYNRQNKSKDEIQKFIKEIQSISSEPLKDHFFNGVGRATSSKYTSSFEMEMSQTGFSAHTSKEGVLLGAVGAYDWNGTVVMHTSGGTIVPGKTQFYDPSVEAGYERLAGYLGYDVQSASTPDGVLYITGAPRYNHTGRVVVYHLNKTEVVVSQILKGEQESSSETVLTLGQIGSYFGSVLQTLDVDGDSFTDLLLVGAPMFMGPDKDEQGQVYVYRLKQNGQFEHQFTLKPVNQSCCTAHSRSCRIKNEPCGARFGTAIAAVSDLNLDNFTDVAIGAPLENDHRGAVYIYHGDKMTLKEKFVQRIAAGGDGSKMKFFGQSIHGVMDLNGDGITDVTIGGLGGVSQFWSRDVAELHANLTFDPTKINLQQAQCEHGGRRSTCVTANVCFSYSVKSKQWDPASSTEIRYDLTLDAVRTKARASFIEGDRKISRTFYIRQSRCRNETFVMEARPDFRDPLLVTLDFGLTEEDRGPILDESLPRSINRTILLVDCGSEEKCIADLSLAAKASETWMLIKSSNDKIDVDITVRNRKDNAYNTKVTLSFTPNINFINVEVRFPLFFCVSVTSSRILTFTCDLFCVIRQTSSALFSRPKWSARLDTPSSGAWRRSVNAPVLLRPPAGAGERRDTVSCVQKSFKVKFEANPKYVEEFILINVTATRCEKHLCLKCLPPVLVDFHPAFPAVTARSCLPPCTTTACRSPSQSSTRLGSILQSGDDGSHANAGHRPQRDLSASVPSGEQPAVPDAHGGQPAGANARAHTQMRTCSWCITRAPSLLSSCQNLQCASFSCSIPENTSSQVNVSFRLWKPTFIKGDFSSLFMRVNASLSVRNSQLFQLSSSQRTFTIQVSKETLGGIPIWIIIISILIGILILALVIFILWKAGSGPAEVLRGGGAPWRPAAPLTSVSDTGRGSRTQLASMLADPSCTEKEARLRTYFSFAVDRLYPPCHPRRGSRGGASLLFVGCPDMRVS</sequence>
<evidence type="ECO:0000256" key="10">
    <source>
        <dbReference type="ARBA" id="ARBA00023037"/>
    </source>
</evidence>
<feature type="repeat" description="FG-GAP" evidence="15">
    <location>
        <begin position="5"/>
        <end position="64"/>
    </location>
</feature>
<dbReference type="InterPro" id="IPR032695">
    <property type="entry name" value="Integrin_dom_sf"/>
</dbReference>
<dbReference type="Gene3D" id="3.40.50.410">
    <property type="entry name" value="von Willebrand factor, type A domain"/>
    <property type="match status" value="1"/>
</dbReference>
<dbReference type="Gene3D" id="2.60.40.1510">
    <property type="entry name" value="ntegrin, alpha v. Chain A, domain 3"/>
    <property type="match status" value="1"/>
</dbReference>
<reference evidence="19" key="2">
    <citation type="submission" date="2004-02" db="EMBL/GenBank/DDBJ databases">
        <authorList>
            <consortium name="Genoscope"/>
            <consortium name="Whitehead Institute Centre for Genome Research"/>
        </authorList>
    </citation>
    <scope>NUCLEOTIDE SEQUENCE</scope>
</reference>
<dbReference type="GO" id="GO:0008305">
    <property type="term" value="C:integrin complex"/>
    <property type="evidence" value="ECO:0007669"/>
    <property type="project" value="InterPro"/>
</dbReference>
<dbReference type="InterPro" id="IPR000413">
    <property type="entry name" value="Integrin_alpha"/>
</dbReference>
<reference evidence="19" key="1">
    <citation type="journal article" date="2004" name="Nature">
        <title>Genome duplication in the teleost fish Tetraodon nigroviridis reveals the early vertebrate proto-karyotype.</title>
        <authorList>
            <person name="Jaillon O."/>
            <person name="Aury J.-M."/>
            <person name="Brunet F."/>
            <person name="Petit J.-L."/>
            <person name="Stange-Thomann N."/>
            <person name="Mauceli E."/>
            <person name="Bouneau L."/>
            <person name="Fischer C."/>
            <person name="Ozouf-Costaz C."/>
            <person name="Bernot A."/>
            <person name="Nicaud S."/>
            <person name="Jaffe D."/>
            <person name="Fisher S."/>
            <person name="Lutfalla G."/>
            <person name="Dossat C."/>
            <person name="Segurens B."/>
            <person name="Dasilva C."/>
            <person name="Salanoubat M."/>
            <person name="Levy M."/>
            <person name="Boudet N."/>
            <person name="Castellano S."/>
            <person name="Anthouard V."/>
            <person name="Jubin C."/>
            <person name="Castelli V."/>
            <person name="Katinka M."/>
            <person name="Vacherie B."/>
            <person name="Biemont C."/>
            <person name="Skalli Z."/>
            <person name="Cattolico L."/>
            <person name="Poulain J."/>
            <person name="De Berardinis V."/>
            <person name="Cruaud C."/>
            <person name="Duprat S."/>
            <person name="Brottier P."/>
            <person name="Coutanceau J.-P."/>
            <person name="Gouzy J."/>
            <person name="Parra G."/>
            <person name="Lardier G."/>
            <person name="Chapple C."/>
            <person name="McKernan K.J."/>
            <person name="McEwan P."/>
            <person name="Bosak S."/>
            <person name="Kellis M."/>
            <person name="Volff J.-N."/>
            <person name="Guigo R."/>
            <person name="Zody M.C."/>
            <person name="Mesirov J."/>
            <person name="Lindblad-Toh K."/>
            <person name="Birren B."/>
            <person name="Nusbaum C."/>
            <person name="Kahn D."/>
            <person name="Robinson-Rechavi M."/>
            <person name="Laudet V."/>
            <person name="Schachter V."/>
            <person name="Quetier F."/>
            <person name="Saurin W."/>
            <person name="Scarpelli C."/>
            <person name="Wincker P."/>
            <person name="Lander E.S."/>
            <person name="Weissenbach J."/>
            <person name="Roest Crollius H."/>
        </authorList>
    </citation>
    <scope>NUCLEOTIDE SEQUENCE [LARGE SCALE GENOMIC DNA]</scope>
</reference>
<dbReference type="GO" id="GO:0005178">
    <property type="term" value="F:integrin binding"/>
    <property type="evidence" value="ECO:0007669"/>
    <property type="project" value="TreeGrafter"/>
</dbReference>
<dbReference type="PROSITE" id="PS50234">
    <property type="entry name" value="VWFA"/>
    <property type="match status" value="1"/>
</dbReference>
<evidence type="ECO:0000256" key="7">
    <source>
        <dbReference type="ARBA" id="ARBA00022837"/>
    </source>
</evidence>
<feature type="repeat" description="FG-GAP" evidence="15">
    <location>
        <begin position="586"/>
        <end position="646"/>
    </location>
</feature>
<dbReference type="KEGG" id="tng:GSTEN00014462G001"/>
<evidence type="ECO:0000256" key="5">
    <source>
        <dbReference type="ARBA" id="ARBA00022729"/>
    </source>
</evidence>
<dbReference type="Gene3D" id="2.60.40.1530">
    <property type="entry name" value="ntegrin, alpha v. Chain A, domain 4"/>
    <property type="match status" value="1"/>
</dbReference>
<dbReference type="GO" id="GO:0007229">
    <property type="term" value="P:integrin-mediated signaling pathway"/>
    <property type="evidence" value="ECO:0007669"/>
    <property type="project" value="UniProtKB-KW"/>
</dbReference>
<dbReference type="OrthoDB" id="5573735at2759"/>
<keyword evidence="14" id="KW-0325">Glycoprotein</keyword>
<feature type="transmembrane region" description="Helical" evidence="16">
    <location>
        <begin position="1136"/>
        <end position="1160"/>
    </location>
</feature>
<proteinExistence type="inferred from homology"/>
<evidence type="ECO:0000256" key="8">
    <source>
        <dbReference type="ARBA" id="ARBA00022889"/>
    </source>
</evidence>
<dbReference type="PANTHER" id="PTHR23220">
    <property type="entry name" value="INTEGRIN ALPHA"/>
    <property type="match status" value="1"/>
</dbReference>
<dbReference type="InterPro" id="IPR013649">
    <property type="entry name" value="Integrin_alpha_Ig-like_1"/>
</dbReference>
<dbReference type="SUPFAM" id="SSF69318">
    <property type="entry name" value="Integrin alpha N-terminal domain"/>
    <property type="match status" value="1"/>
</dbReference>
<dbReference type="PRINTS" id="PR00453">
    <property type="entry name" value="VWFADOMAIN"/>
</dbReference>
<dbReference type="InterPro" id="IPR036465">
    <property type="entry name" value="vWFA_dom_sf"/>
</dbReference>
<accession>Q4SQ95</accession>
<keyword evidence="11 16" id="KW-0472">Membrane</keyword>
<dbReference type="InterPro" id="IPR013519">
    <property type="entry name" value="Int_alpha_beta-p"/>
</dbReference>
<protein>
    <submittedName>
        <fullName evidence="19">(spotted green pufferfish) hypothetical protein</fullName>
    </submittedName>
</protein>
<feature type="region of interest" description="Disordered" evidence="17">
    <location>
        <begin position="979"/>
        <end position="1036"/>
    </location>
</feature>
<evidence type="ECO:0000256" key="4">
    <source>
        <dbReference type="ARBA" id="ARBA00022723"/>
    </source>
</evidence>
<evidence type="ECO:0000256" key="16">
    <source>
        <dbReference type="RuleBase" id="RU003762"/>
    </source>
</evidence>
<dbReference type="SMART" id="SM00191">
    <property type="entry name" value="Int_alpha"/>
    <property type="match status" value="5"/>
</dbReference>
<dbReference type="GO" id="GO:0098609">
    <property type="term" value="P:cell-cell adhesion"/>
    <property type="evidence" value="ECO:0007669"/>
    <property type="project" value="TreeGrafter"/>
</dbReference>
<evidence type="ECO:0000256" key="2">
    <source>
        <dbReference type="ARBA" id="ARBA00008054"/>
    </source>
</evidence>
<keyword evidence="10 16" id="KW-0401">Integrin</keyword>
<feature type="repeat" description="FG-GAP" evidence="15">
    <location>
        <begin position="524"/>
        <end position="582"/>
    </location>
</feature>
<dbReference type="PANTHER" id="PTHR23220:SF22">
    <property type="entry name" value="INTEGRIN ALPHA-1"/>
    <property type="match status" value="1"/>
</dbReference>
<dbReference type="EMBL" id="CAAE01014533">
    <property type="protein sequence ID" value="CAF97187.1"/>
    <property type="molecule type" value="Genomic_DNA"/>
</dbReference>
<keyword evidence="6" id="KW-0677">Repeat</keyword>
<dbReference type="GO" id="GO:0009897">
    <property type="term" value="C:external side of plasma membrane"/>
    <property type="evidence" value="ECO:0007669"/>
    <property type="project" value="TreeGrafter"/>
</dbReference>
<dbReference type="Gene3D" id="2.60.40.1460">
    <property type="entry name" value="Integrin domains. Chain A, domain 2"/>
    <property type="match status" value="1"/>
</dbReference>
<evidence type="ECO:0000256" key="17">
    <source>
        <dbReference type="SAM" id="MobiDB-lite"/>
    </source>
</evidence>
<gene>
    <name evidence="19" type="ORF">GSTENG00014462001</name>
</gene>
<evidence type="ECO:0000256" key="3">
    <source>
        <dbReference type="ARBA" id="ARBA00022692"/>
    </source>
</evidence>
<dbReference type="Pfam" id="PF01839">
    <property type="entry name" value="FG-GAP"/>
    <property type="match status" value="2"/>
</dbReference>
<organism evidence="19">
    <name type="scientific">Tetraodon nigroviridis</name>
    <name type="common">Spotted green pufferfish</name>
    <name type="synonym">Chelonodon nigroviridis</name>
    <dbReference type="NCBI Taxonomy" id="99883"/>
    <lineage>
        <taxon>Eukaryota</taxon>
        <taxon>Metazoa</taxon>
        <taxon>Chordata</taxon>
        <taxon>Craniata</taxon>
        <taxon>Vertebrata</taxon>
        <taxon>Euteleostomi</taxon>
        <taxon>Actinopterygii</taxon>
        <taxon>Neopterygii</taxon>
        <taxon>Teleostei</taxon>
        <taxon>Neoteleostei</taxon>
        <taxon>Acanthomorphata</taxon>
        <taxon>Eupercaria</taxon>
        <taxon>Tetraodontiformes</taxon>
        <taxon>Tetradontoidea</taxon>
        <taxon>Tetraodontidae</taxon>
        <taxon>Tetraodon</taxon>
    </lineage>
</organism>
<keyword evidence="9 16" id="KW-1133">Transmembrane helix</keyword>
<feature type="domain" description="VWFA" evidence="18">
    <location>
        <begin position="144"/>
        <end position="315"/>
    </location>
</feature>
<comment type="similarity">
    <text evidence="2 16">Belongs to the integrin alpha chain family.</text>
</comment>
<dbReference type="GO" id="GO:0033627">
    <property type="term" value="P:cell adhesion mediated by integrin"/>
    <property type="evidence" value="ECO:0007669"/>
    <property type="project" value="TreeGrafter"/>
</dbReference>
<evidence type="ECO:0000256" key="13">
    <source>
        <dbReference type="ARBA" id="ARBA00023170"/>
    </source>
</evidence>
<dbReference type="Pfam" id="PF00092">
    <property type="entry name" value="VWA"/>
    <property type="match status" value="1"/>
</dbReference>
<dbReference type="Gene3D" id="2.130.10.130">
    <property type="entry name" value="Integrin alpha, N-terminal"/>
    <property type="match status" value="1"/>
</dbReference>
<evidence type="ECO:0000256" key="12">
    <source>
        <dbReference type="ARBA" id="ARBA00023157"/>
    </source>
</evidence>
<keyword evidence="13 16" id="KW-0675">Receptor</keyword>
<keyword evidence="8 16" id="KW-0130">Cell adhesion</keyword>
<dbReference type="FunFam" id="3.40.50.410:FF:000012">
    <property type="entry name" value="Integrin, alpha 10"/>
    <property type="match status" value="1"/>
</dbReference>
<evidence type="ECO:0000256" key="11">
    <source>
        <dbReference type="ARBA" id="ARBA00023136"/>
    </source>
</evidence>
<evidence type="ECO:0000313" key="19">
    <source>
        <dbReference type="EMBL" id="CAF97187.1"/>
    </source>
</evidence>
<evidence type="ECO:0000256" key="6">
    <source>
        <dbReference type="ARBA" id="ARBA00022737"/>
    </source>
</evidence>
<keyword evidence="4" id="KW-0479">Metal-binding</keyword>
<dbReference type="InterPro" id="IPR013517">
    <property type="entry name" value="FG-GAP"/>
</dbReference>
<keyword evidence="5" id="KW-0732">Signal</keyword>
<dbReference type="GO" id="GO:0007160">
    <property type="term" value="P:cell-matrix adhesion"/>
    <property type="evidence" value="ECO:0007669"/>
    <property type="project" value="TreeGrafter"/>
</dbReference>
<dbReference type="SUPFAM" id="SSF69179">
    <property type="entry name" value="Integrin domains"/>
    <property type="match status" value="3"/>
</dbReference>
<feature type="compositionally biased region" description="Polar residues" evidence="17">
    <location>
        <begin position="979"/>
        <end position="994"/>
    </location>
</feature>
<dbReference type="InterPro" id="IPR002035">
    <property type="entry name" value="VWF_A"/>
</dbReference>
<comment type="subcellular location">
    <subcellularLocation>
        <location evidence="1 16">Membrane</location>
        <topology evidence="1 16">Single-pass type I membrane protein</topology>
    </subcellularLocation>
</comment>
<dbReference type="InterPro" id="IPR048285">
    <property type="entry name" value="Integrin_alpha_Ig-like_2"/>
</dbReference>
<dbReference type="Pfam" id="PF20806">
    <property type="entry name" value="Integrin_A_Ig_3"/>
    <property type="match status" value="1"/>
</dbReference>
<feature type="non-terminal residue" evidence="19">
    <location>
        <position position="1"/>
    </location>
</feature>
<evidence type="ECO:0000259" key="18">
    <source>
        <dbReference type="PROSITE" id="PS50234"/>
    </source>
</evidence>
<evidence type="ECO:0000256" key="9">
    <source>
        <dbReference type="ARBA" id="ARBA00022989"/>
    </source>
</evidence>
<keyword evidence="3 16" id="KW-0812">Transmembrane</keyword>
<dbReference type="AlphaFoldDB" id="Q4SQ95"/>
<feature type="repeat" description="FG-GAP" evidence="15">
    <location>
        <begin position="445"/>
        <end position="507"/>
    </location>
</feature>
<name>Q4SQ95_TETNG</name>
<evidence type="ECO:0000256" key="1">
    <source>
        <dbReference type="ARBA" id="ARBA00004479"/>
    </source>
</evidence>
<keyword evidence="7" id="KW-0106">Calcium</keyword>
<dbReference type="InterPro" id="IPR028994">
    <property type="entry name" value="Integrin_alpha_N"/>
</dbReference>
<dbReference type="SUPFAM" id="SSF53300">
    <property type="entry name" value="vWA-like"/>
    <property type="match status" value="1"/>
</dbReference>
<evidence type="ECO:0000256" key="14">
    <source>
        <dbReference type="ARBA" id="ARBA00023180"/>
    </source>
</evidence>
<evidence type="ECO:0000256" key="15">
    <source>
        <dbReference type="PROSITE-ProRule" id="PRU00803"/>
    </source>
</evidence>
<dbReference type="InterPro" id="IPR048286">
    <property type="entry name" value="Integrin_alpha_Ig-like_3"/>
</dbReference>
<dbReference type="Pfam" id="PF20805">
    <property type="entry name" value="Integrin_A_Ig_2"/>
    <property type="match status" value="1"/>
</dbReference>
<dbReference type="PROSITE" id="PS51470">
    <property type="entry name" value="FG_GAP"/>
    <property type="match status" value="4"/>
</dbReference>
<dbReference type="GO" id="GO:0046872">
    <property type="term" value="F:metal ion binding"/>
    <property type="evidence" value="ECO:0007669"/>
    <property type="project" value="UniProtKB-KW"/>
</dbReference>
<comment type="caution">
    <text evidence="19">The sequence shown here is derived from an EMBL/GenBank/DDBJ whole genome shotgun (WGS) entry which is preliminary data.</text>
</comment>